<evidence type="ECO:0000313" key="1">
    <source>
        <dbReference type="EMBL" id="TGY96208.1"/>
    </source>
</evidence>
<dbReference type="Proteomes" id="UP000304953">
    <property type="component" value="Unassembled WGS sequence"/>
</dbReference>
<name>A0AC61RWG6_9FIRM</name>
<organism evidence="1 2">
    <name type="scientific">Petralouisia muris</name>
    <dbReference type="NCBI Taxonomy" id="3032872"/>
    <lineage>
        <taxon>Bacteria</taxon>
        <taxon>Bacillati</taxon>
        <taxon>Bacillota</taxon>
        <taxon>Clostridia</taxon>
        <taxon>Lachnospirales</taxon>
        <taxon>Lachnospiraceae</taxon>
        <taxon>Petralouisia</taxon>
    </lineage>
</organism>
<gene>
    <name evidence="1" type="ORF">E5329_11240</name>
</gene>
<evidence type="ECO:0000313" key="2">
    <source>
        <dbReference type="Proteomes" id="UP000304953"/>
    </source>
</evidence>
<comment type="caution">
    <text evidence="1">The sequence shown here is derived from an EMBL/GenBank/DDBJ whole genome shotgun (WGS) entry which is preliminary data.</text>
</comment>
<keyword evidence="1" id="KW-0808">Transferase</keyword>
<sequence>MSSAITVYYTFCPRKQEALGAYLQYQRKIADEILNYGFKKLFKIEFNRDKVRTGKHGKPYWDGRENVWFNVSNTDGLVVCAVAGSRGKAAKVETAAEGSGGAPGGLGNEIGVDTEQPRSVRMSLLHRCCSLKEMRYILGEEYSPGGKEFCFGESGADGFGVDICSGTERKARSRKETREEIRNIQVQDRFAQIWTLKESYIKMTGEGMSFPLKEAAFSIEEKVNGEFNISCIQPGFFAQRKIEGYWIAVCNNFKEESKIDWQELKFPRIYGKFRHSLRQ</sequence>
<keyword evidence="2" id="KW-1185">Reference proteome</keyword>
<dbReference type="EMBL" id="SRYA01000019">
    <property type="protein sequence ID" value="TGY96208.1"/>
    <property type="molecule type" value="Genomic_DNA"/>
</dbReference>
<reference evidence="1" key="1">
    <citation type="submission" date="2019-04" db="EMBL/GenBank/DDBJ databases">
        <title>Microbes associate with the intestines of laboratory mice.</title>
        <authorList>
            <person name="Navarre W."/>
            <person name="Wong E."/>
            <person name="Huang K."/>
            <person name="Tropini C."/>
            <person name="Ng K."/>
            <person name="Yu B."/>
        </authorList>
    </citation>
    <scope>NUCLEOTIDE SEQUENCE</scope>
    <source>
        <strain evidence="1">NM01_1-7b</strain>
    </source>
</reference>
<accession>A0AC61RWG6</accession>
<proteinExistence type="predicted"/>
<protein>
    <submittedName>
        <fullName evidence="1">4'-phosphopantetheinyl transferase superfamily protein</fullName>
    </submittedName>
</protein>